<evidence type="ECO:0000256" key="1">
    <source>
        <dbReference type="SAM" id="SignalP"/>
    </source>
</evidence>
<evidence type="ECO:0000313" key="2">
    <source>
        <dbReference type="EMBL" id="NMH65076.1"/>
    </source>
</evidence>
<dbReference type="Proteomes" id="UP000737113">
    <property type="component" value="Unassembled WGS sequence"/>
</dbReference>
<dbReference type="InterPro" id="IPR010835">
    <property type="entry name" value="DUF1439"/>
</dbReference>
<organism evidence="2 3">
    <name type="scientific">Shewanella salipaludis</name>
    <dbReference type="NCBI Taxonomy" id="2723052"/>
    <lineage>
        <taxon>Bacteria</taxon>
        <taxon>Pseudomonadati</taxon>
        <taxon>Pseudomonadota</taxon>
        <taxon>Gammaproteobacteria</taxon>
        <taxon>Alteromonadales</taxon>
        <taxon>Shewanellaceae</taxon>
        <taxon>Shewanella</taxon>
    </lineage>
</organism>
<feature type="chain" id="PRO_5037216902" evidence="1">
    <location>
        <begin position="30"/>
        <end position="187"/>
    </location>
</feature>
<reference evidence="2" key="1">
    <citation type="submission" date="2020-04" db="EMBL/GenBank/DDBJ databases">
        <title>Description of Shewanella salipaludis sp. nov., isolated from a salt marsh.</title>
        <authorList>
            <person name="Park S."/>
            <person name="Yoon J.-H."/>
        </authorList>
    </citation>
    <scope>NUCLEOTIDE SEQUENCE</scope>
    <source>
        <strain evidence="2">SHSM-M6</strain>
    </source>
</reference>
<sequence length="187" mass="20956">MTRLKRLLRLTSAWLPLALVLGLSGCASQYSVSQHEVEQYLNREIHFEVTEGSGPIKVDIRLNDIRVTLGHKPDTMAVTAMTRLSLHTPLFPLRASLSASFEAKPWYDSQSHGVYLRDLNLVGVESSPKDLGQALSRATPQLMSFLRHYLETQPVYVLDTRDSNQALMAKMAKSLEVQPGKLVLQLK</sequence>
<evidence type="ECO:0000313" key="3">
    <source>
        <dbReference type="Proteomes" id="UP000737113"/>
    </source>
</evidence>
<dbReference type="EMBL" id="JAAXYH010000004">
    <property type="protein sequence ID" value="NMH65076.1"/>
    <property type="molecule type" value="Genomic_DNA"/>
</dbReference>
<protein>
    <submittedName>
        <fullName evidence="2">DUF1439 domain-containing protein</fullName>
    </submittedName>
</protein>
<accession>A0A972JMG1</accession>
<dbReference type="Pfam" id="PF07273">
    <property type="entry name" value="DUF1439"/>
    <property type="match status" value="1"/>
</dbReference>
<feature type="signal peptide" evidence="1">
    <location>
        <begin position="1"/>
        <end position="29"/>
    </location>
</feature>
<dbReference type="AlphaFoldDB" id="A0A972JMG1"/>
<dbReference type="Gene3D" id="3.15.10.40">
    <property type="entry name" value="Uncharacterised protein PF07273, DUF1439"/>
    <property type="match status" value="1"/>
</dbReference>
<gene>
    <name evidence="2" type="ORF">HC757_07805</name>
</gene>
<keyword evidence="3" id="KW-1185">Reference proteome</keyword>
<dbReference type="PROSITE" id="PS51257">
    <property type="entry name" value="PROKAR_LIPOPROTEIN"/>
    <property type="match status" value="1"/>
</dbReference>
<name>A0A972JMG1_9GAMM</name>
<keyword evidence="1" id="KW-0732">Signal</keyword>
<comment type="caution">
    <text evidence="2">The sequence shown here is derived from an EMBL/GenBank/DDBJ whole genome shotgun (WGS) entry which is preliminary data.</text>
</comment>
<proteinExistence type="predicted"/>